<feature type="transmembrane region" description="Helical" evidence="6">
    <location>
        <begin position="48"/>
        <end position="70"/>
    </location>
</feature>
<dbReference type="InterPro" id="IPR010445">
    <property type="entry name" value="LapA_dom"/>
</dbReference>
<feature type="transmembrane region" description="Helical" evidence="6">
    <location>
        <begin position="7"/>
        <end position="28"/>
    </location>
</feature>
<keyword evidence="2 6" id="KW-0812">Transmembrane</keyword>
<evidence type="ECO:0000256" key="3">
    <source>
        <dbReference type="ARBA" id="ARBA00022989"/>
    </source>
</evidence>
<keyword evidence="1" id="KW-1003">Cell membrane</keyword>
<gene>
    <name evidence="8" type="ORF">GCM10009838_24770</name>
</gene>
<accession>A0ABN2RBB3</accession>
<keyword evidence="9" id="KW-1185">Reference proteome</keyword>
<dbReference type="RefSeq" id="WP_344657109.1">
    <property type="nucleotide sequence ID" value="NZ_BAAAQM010000011.1"/>
</dbReference>
<keyword evidence="4 6" id="KW-0472">Membrane</keyword>
<protein>
    <recommendedName>
        <fullName evidence="7">Lipopolysaccharide assembly protein A domain-containing protein</fullName>
    </recommendedName>
</protein>
<keyword evidence="3 6" id="KW-1133">Transmembrane helix</keyword>
<comment type="caution">
    <text evidence="8">The sequence shown here is derived from an EMBL/GenBank/DDBJ whole genome shotgun (WGS) entry which is preliminary data.</text>
</comment>
<dbReference type="Proteomes" id="UP001499854">
    <property type="component" value="Unassembled WGS sequence"/>
</dbReference>
<name>A0ABN2RBB3_9ACTN</name>
<feature type="domain" description="Lipopolysaccharide assembly protein A" evidence="7">
    <location>
        <begin position="29"/>
        <end position="80"/>
    </location>
</feature>
<organism evidence="8 9">
    <name type="scientific">Catenulispora subtropica</name>
    <dbReference type="NCBI Taxonomy" id="450798"/>
    <lineage>
        <taxon>Bacteria</taxon>
        <taxon>Bacillati</taxon>
        <taxon>Actinomycetota</taxon>
        <taxon>Actinomycetes</taxon>
        <taxon>Catenulisporales</taxon>
        <taxon>Catenulisporaceae</taxon>
        <taxon>Catenulispora</taxon>
    </lineage>
</organism>
<reference evidence="8 9" key="1">
    <citation type="journal article" date="2019" name="Int. J. Syst. Evol. Microbiol.">
        <title>The Global Catalogue of Microorganisms (GCM) 10K type strain sequencing project: providing services to taxonomists for standard genome sequencing and annotation.</title>
        <authorList>
            <consortium name="The Broad Institute Genomics Platform"/>
            <consortium name="The Broad Institute Genome Sequencing Center for Infectious Disease"/>
            <person name="Wu L."/>
            <person name="Ma J."/>
        </authorList>
    </citation>
    <scope>NUCLEOTIDE SEQUENCE [LARGE SCALE GENOMIC DNA]</scope>
    <source>
        <strain evidence="8 9">JCM 16013</strain>
    </source>
</reference>
<evidence type="ECO:0000256" key="5">
    <source>
        <dbReference type="SAM" id="MobiDB-lite"/>
    </source>
</evidence>
<evidence type="ECO:0000256" key="6">
    <source>
        <dbReference type="SAM" id="Phobius"/>
    </source>
</evidence>
<dbReference type="Pfam" id="PF06305">
    <property type="entry name" value="LapA_dom"/>
    <property type="match status" value="1"/>
</dbReference>
<evidence type="ECO:0000256" key="2">
    <source>
        <dbReference type="ARBA" id="ARBA00022692"/>
    </source>
</evidence>
<evidence type="ECO:0000313" key="9">
    <source>
        <dbReference type="Proteomes" id="UP001499854"/>
    </source>
</evidence>
<evidence type="ECO:0000256" key="4">
    <source>
        <dbReference type="ARBA" id="ARBA00023136"/>
    </source>
</evidence>
<sequence length="124" mass="12891">MRRTRTGYAWIAICAAIAVLIALVVFTAQNSQPVQVSFLAWHGRLPLAVALLAAAASAGATAAGVGSARIMQLRRVSRRLAGVEEPAAGQGTGNVCDTLEIPMVETQSDRGLPDQTLPAPVSAR</sequence>
<evidence type="ECO:0000313" key="8">
    <source>
        <dbReference type="EMBL" id="GAA1966150.1"/>
    </source>
</evidence>
<evidence type="ECO:0000259" key="7">
    <source>
        <dbReference type="Pfam" id="PF06305"/>
    </source>
</evidence>
<dbReference type="EMBL" id="BAAAQM010000011">
    <property type="protein sequence ID" value="GAA1966150.1"/>
    <property type="molecule type" value="Genomic_DNA"/>
</dbReference>
<proteinExistence type="predicted"/>
<evidence type="ECO:0000256" key="1">
    <source>
        <dbReference type="ARBA" id="ARBA00022475"/>
    </source>
</evidence>
<feature type="region of interest" description="Disordered" evidence="5">
    <location>
        <begin position="105"/>
        <end position="124"/>
    </location>
</feature>